<evidence type="ECO:0000256" key="8">
    <source>
        <dbReference type="SAM" id="MobiDB-lite"/>
    </source>
</evidence>
<feature type="transmembrane region" description="Helical" evidence="9">
    <location>
        <begin position="213"/>
        <end position="236"/>
    </location>
</feature>
<evidence type="ECO:0000256" key="2">
    <source>
        <dbReference type="ARBA" id="ARBA00022448"/>
    </source>
</evidence>
<feature type="transmembrane region" description="Helical" evidence="9">
    <location>
        <begin position="145"/>
        <end position="170"/>
    </location>
</feature>
<feature type="transmembrane region" description="Helical" evidence="9">
    <location>
        <begin position="94"/>
        <end position="113"/>
    </location>
</feature>
<keyword evidence="6" id="KW-0325">Glycoprotein</keyword>
<dbReference type="PROSITE" id="PS50850">
    <property type="entry name" value="MFS"/>
    <property type="match status" value="1"/>
</dbReference>
<comment type="similarity">
    <text evidence="7">Belongs to the major facilitator superfamily. Allantoate permease family.</text>
</comment>
<dbReference type="SUPFAM" id="SSF103473">
    <property type="entry name" value="MFS general substrate transporter"/>
    <property type="match status" value="2"/>
</dbReference>
<evidence type="ECO:0000256" key="5">
    <source>
        <dbReference type="ARBA" id="ARBA00023136"/>
    </source>
</evidence>
<dbReference type="Pfam" id="PF07690">
    <property type="entry name" value="MFS_1"/>
    <property type="match status" value="1"/>
</dbReference>
<evidence type="ECO:0000256" key="1">
    <source>
        <dbReference type="ARBA" id="ARBA00004141"/>
    </source>
</evidence>
<feature type="domain" description="Major facilitator superfamily (MFS) profile" evidence="10">
    <location>
        <begin position="54"/>
        <end position="473"/>
    </location>
</feature>
<dbReference type="OrthoDB" id="3639251at2759"/>
<dbReference type="PANTHER" id="PTHR43791:SF39">
    <property type="entry name" value="TRANSPORTER LIZ1_SEO1, PUTATIVE (AFU_ORTHOLOGUE AFUA_3G00980)-RELATED"/>
    <property type="match status" value="1"/>
</dbReference>
<name>N1RMB3_FUSC4</name>
<dbReference type="AlphaFoldDB" id="N1RMB3"/>
<dbReference type="GO" id="GO:0016020">
    <property type="term" value="C:membrane"/>
    <property type="evidence" value="ECO:0007669"/>
    <property type="project" value="UniProtKB-SubCell"/>
</dbReference>
<dbReference type="HOGENOM" id="CLU_358257_0_0_1"/>
<dbReference type="InterPro" id="IPR011701">
    <property type="entry name" value="MFS"/>
</dbReference>
<keyword evidence="4 9" id="KW-1133">Transmembrane helix</keyword>
<dbReference type="InterPro" id="IPR036259">
    <property type="entry name" value="MFS_trans_sf"/>
</dbReference>
<evidence type="ECO:0000256" key="3">
    <source>
        <dbReference type="ARBA" id="ARBA00022692"/>
    </source>
</evidence>
<proteinExistence type="inferred from homology"/>
<evidence type="ECO:0000313" key="12">
    <source>
        <dbReference type="Proteomes" id="UP000016929"/>
    </source>
</evidence>
<dbReference type="PANTHER" id="PTHR43791">
    <property type="entry name" value="PERMEASE-RELATED"/>
    <property type="match status" value="1"/>
</dbReference>
<feature type="transmembrane region" description="Helical" evidence="9">
    <location>
        <begin position="286"/>
        <end position="308"/>
    </location>
</feature>
<feature type="transmembrane region" description="Helical" evidence="9">
    <location>
        <begin position="328"/>
        <end position="350"/>
    </location>
</feature>
<accession>N1RMB3</accession>
<protein>
    <submittedName>
        <fullName evidence="11">Pantothenate transporter liz1</fullName>
    </submittedName>
</protein>
<sequence>MTTNKNQSDSEQSPIMTEPSPVQMSKPTRRWWHWHEPGASKEEKWLIFKLDAAILTYTCLTFFVKYLDQTNVTNAYVSGMKEDLDLRGNQLNWLTTYFNIGIIIGAPFSTIMLTFIKPRWWLPACTMAWSLLVLGMHKAETAETLYILRFFTGLCESGAMPGSFYLIGSWYRKSEISRRTTLFWFSSVSGQMLSGYIQAGLYRNMNGRLGLAAWRWLFILDFLISVPVVILGLIICPDEPKAKKVWWMYEEERQRCIERMADEGRDAEGSHWDRALIKQVLRSWQLYAFCLAWGVMELTCGVNLQRWMTLWTKSLRIDGKPKYSTEKVNAIPTVVGCTGLVWMLLSAFIADSYQNRVLPICILGCVQLFSYIVLLVWPSSETFIMAAYYLASAYSALSPLISAWLNSSCGGKKQLRALTTGLMVSIGYAAETVAQQEMFPISQAPKFKQTHGYAFGIAWIAVMIVWCSIPMKGLSMTGSLCKSVPLMAYYREYPLTPKYGLLRRPKLHAGFGKFFGVRKSRAREMRPYAAAEDEPKAKKVWWMYEEERQRCIERMADEGRDAEGSHWDRALIKQVLRSWQLYAFCLAWGVMELTCGVNLQRWMTLWTKSLRIDGKPKYSTEKVNAIPTVVGCTGLVWMLLSAFIADSYQNRVLPICILGCVQLFSYIVLLVWPSSETFIMAAYYLASAYSALSPLISAWLNSSCGGKKQLRALTTGLMVSIGYAAETVAQQEMFPISQAPKFKQTHGYAFGIAWIAVMIVWCSVCLPLLERHFSARQMKSRG</sequence>
<evidence type="ECO:0000256" key="9">
    <source>
        <dbReference type="SAM" id="Phobius"/>
    </source>
</evidence>
<feature type="transmembrane region" description="Helical" evidence="9">
    <location>
        <begin position="182"/>
        <end position="201"/>
    </location>
</feature>
<keyword evidence="3 9" id="KW-0812">Transmembrane</keyword>
<dbReference type="FunFam" id="1.20.1250.20:FF:000065">
    <property type="entry name" value="Putative MFS pantothenate transporter"/>
    <property type="match status" value="1"/>
</dbReference>
<gene>
    <name evidence="11" type="ORF">FOC4_g10005847</name>
</gene>
<keyword evidence="5 9" id="KW-0472">Membrane</keyword>
<feature type="transmembrane region" description="Helical" evidence="9">
    <location>
        <begin position="749"/>
        <end position="769"/>
    </location>
</feature>
<evidence type="ECO:0000256" key="4">
    <source>
        <dbReference type="ARBA" id="ARBA00022989"/>
    </source>
</evidence>
<keyword evidence="2" id="KW-0813">Transport</keyword>
<dbReference type="EMBL" id="KB726570">
    <property type="protein sequence ID" value="EMT67738.1"/>
    <property type="molecule type" value="Genomic_DNA"/>
</dbReference>
<evidence type="ECO:0000313" key="11">
    <source>
        <dbReference type="EMBL" id="EMT67738.1"/>
    </source>
</evidence>
<evidence type="ECO:0000256" key="6">
    <source>
        <dbReference type="ARBA" id="ARBA00023180"/>
    </source>
</evidence>
<comment type="subcellular location">
    <subcellularLocation>
        <location evidence="1">Membrane</location>
        <topology evidence="1">Multi-pass membrane protein</topology>
    </subcellularLocation>
</comment>
<reference evidence="12" key="2">
    <citation type="journal article" date="2014" name="PLoS ONE">
        <title>Genome and Transcriptome Analysis of the Fungal Pathogen Fusarium oxysporum f. sp. cubense Causing Banana Vascular Wilt Disease.</title>
        <authorList>
            <person name="Guo L."/>
            <person name="Han L."/>
            <person name="Yang L."/>
            <person name="Zeng H."/>
            <person name="Fan D."/>
            <person name="Zhu Y."/>
            <person name="Feng Y."/>
            <person name="Wang G."/>
            <person name="Peng C."/>
            <person name="Jiang X."/>
            <person name="Zhou D."/>
            <person name="Ni P."/>
            <person name="Liang C."/>
            <person name="Liu L."/>
            <person name="Wang J."/>
            <person name="Mao C."/>
            <person name="Fang X."/>
            <person name="Peng M."/>
            <person name="Huang J."/>
        </authorList>
    </citation>
    <scope>NUCLEOTIDE SEQUENCE [LARGE SCALE GENOMIC DNA]</scope>
    <source>
        <strain evidence="12">race 4</strain>
    </source>
</reference>
<dbReference type="Proteomes" id="UP000016929">
    <property type="component" value="Unassembled WGS sequence"/>
</dbReference>
<dbReference type="Gene3D" id="1.20.1250.20">
    <property type="entry name" value="MFS general substrate transporter like domains"/>
    <property type="match status" value="2"/>
</dbReference>
<organism evidence="11 12">
    <name type="scientific">Fusarium oxysporum f. sp. cubense (strain race 4)</name>
    <name type="common">Panama disease fungus</name>
    <dbReference type="NCBI Taxonomy" id="2502994"/>
    <lineage>
        <taxon>Eukaryota</taxon>
        <taxon>Fungi</taxon>
        <taxon>Dikarya</taxon>
        <taxon>Ascomycota</taxon>
        <taxon>Pezizomycotina</taxon>
        <taxon>Sordariomycetes</taxon>
        <taxon>Hypocreomycetidae</taxon>
        <taxon>Hypocreales</taxon>
        <taxon>Nectriaceae</taxon>
        <taxon>Fusarium</taxon>
        <taxon>Fusarium oxysporum species complex</taxon>
    </lineage>
</organism>
<keyword evidence="12" id="KW-1185">Reference proteome</keyword>
<feature type="transmembrane region" description="Helical" evidence="9">
    <location>
        <begin position="623"/>
        <end position="645"/>
    </location>
</feature>
<dbReference type="GO" id="GO:0022857">
    <property type="term" value="F:transmembrane transporter activity"/>
    <property type="evidence" value="ECO:0007669"/>
    <property type="project" value="InterPro"/>
</dbReference>
<feature type="transmembrane region" description="Helical" evidence="9">
    <location>
        <begin position="357"/>
        <end position="377"/>
    </location>
</feature>
<evidence type="ECO:0000259" key="10">
    <source>
        <dbReference type="PROSITE" id="PS50850"/>
    </source>
</evidence>
<reference evidence="12" key="1">
    <citation type="submission" date="2012-09" db="EMBL/GenBank/DDBJ databases">
        <title>Genome sequencing and comparative transcriptomics of race 1 and race 4 of banana pathogen: Fusarium oxysporum f. sp. cubense.</title>
        <authorList>
            <person name="Fang X."/>
            <person name="Huang J."/>
        </authorList>
    </citation>
    <scope>NUCLEOTIDE SEQUENCE [LARGE SCALE GENOMIC DNA]</scope>
    <source>
        <strain evidence="12">race 4</strain>
    </source>
</reference>
<feature type="transmembrane region" description="Helical" evidence="9">
    <location>
        <begin position="415"/>
        <end position="430"/>
    </location>
</feature>
<feature type="transmembrane region" description="Helical" evidence="9">
    <location>
        <begin position="712"/>
        <end position="729"/>
    </location>
</feature>
<feature type="transmembrane region" description="Helical" evidence="9">
    <location>
        <begin position="678"/>
        <end position="700"/>
    </location>
</feature>
<feature type="transmembrane region" description="Helical" evidence="9">
    <location>
        <begin position="581"/>
        <end position="603"/>
    </location>
</feature>
<dbReference type="InterPro" id="IPR020846">
    <property type="entry name" value="MFS_dom"/>
</dbReference>
<feature type="region of interest" description="Disordered" evidence="8">
    <location>
        <begin position="1"/>
        <end position="23"/>
    </location>
</feature>
<feature type="transmembrane region" description="Helical" evidence="9">
    <location>
        <begin position="450"/>
        <end position="469"/>
    </location>
</feature>
<feature type="transmembrane region" description="Helical" evidence="9">
    <location>
        <begin position="383"/>
        <end position="403"/>
    </location>
</feature>
<evidence type="ECO:0000256" key="7">
    <source>
        <dbReference type="ARBA" id="ARBA00037968"/>
    </source>
</evidence>
<feature type="transmembrane region" description="Helical" evidence="9">
    <location>
        <begin position="652"/>
        <end position="672"/>
    </location>
</feature>